<evidence type="ECO:0000256" key="2">
    <source>
        <dbReference type="SAM" id="Phobius"/>
    </source>
</evidence>
<dbReference type="OrthoDB" id="5298892at2"/>
<feature type="transmembrane region" description="Helical" evidence="2">
    <location>
        <begin position="12"/>
        <end position="31"/>
    </location>
</feature>
<evidence type="ECO:0000256" key="1">
    <source>
        <dbReference type="SAM" id="Coils"/>
    </source>
</evidence>
<accession>A0P5D8</accession>
<evidence type="ECO:0000313" key="4">
    <source>
        <dbReference type="Proteomes" id="UP000054262"/>
    </source>
</evidence>
<name>A0P5D8_9PROT</name>
<feature type="coiled-coil region" evidence="1">
    <location>
        <begin position="88"/>
        <end position="166"/>
    </location>
</feature>
<keyword evidence="2" id="KW-1133">Transmembrane helix</keyword>
<dbReference type="Pfam" id="PF13103">
    <property type="entry name" value="TonB_2"/>
    <property type="match status" value="1"/>
</dbReference>
<keyword evidence="2" id="KW-0472">Membrane</keyword>
<reference evidence="3 4" key="1">
    <citation type="submission" date="2006-11" db="EMBL/GenBank/DDBJ databases">
        <authorList>
            <person name="Giovannoni S."/>
            <person name="Vergin K."/>
            <person name="Ferriera S."/>
            <person name="Johnson J."/>
            <person name="Kravitz S."/>
            <person name="Beeson K."/>
            <person name="Sutton G."/>
            <person name="Rogers Y.-H."/>
            <person name="Friedman R."/>
            <person name="Frazier M."/>
            <person name="Venter J.C."/>
        </authorList>
    </citation>
    <scope>NUCLEOTIDE SEQUENCE [LARGE SCALE GENOMIC DNA]</scope>
    <source>
        <strain evidence="3 4">HTCC2181</strain>
    </source>
</reference>
<proteinExistence type="predicted"/>
<dbReference type="Gene3D" id="3.30.1150.10">
    <property type="match status" value="1"/>
</dbReference>
<comment type="caution">
    <text evidence="3">The sequence shown here is derived from an EMBL/GenBank/DDBJ whole genome shotgun (WGS) entry which is preliminary data.</text>
</comment>
<keyword evidence="4" id="KW-1185">Reference proteome</keyword>
<dbReference type="AlphaFoldDB" id="A0P5D8"/>
<organism evidence="3 4">
    <name type="scientific">Methylophilales bacterium HTCC2181</name>
    <dbReference type="NCBI Taxonomy" id="383631"/>
    <lineage>
        <taxon>Bacteria</taxon>
        <taxon>Pseudomonadati</taxon>
        <taxon>Pseudomonadota</taxon>
        <taxon>Betaproteobacteria</taxon>
        <taxon>Nitrosomonadales</taxon>
        <taxon>OM43 clade</taxon>
    </lineage>
</organism>
<dbReference type="EMBL" id="AAUX01000001">
    <property type="protein sequence ID" value="EAV46748.1"/>
    <property type="molecule type" value="Genomic_DNA"/>
</dbReference>
<protein>
    <submittedName>
        <fullName evidence="3">Translocation protein TolB</fullName>
    </submittedName>
</protein>
<keyword evidence="2" id="KW-0812">Transmembrane</keyword>
<keyword evidence="1" id="KW-0175">Coiled coil</keyword>
<dbReference type="SUPFAM" id="SSF74653">
    <property type="entry name" value="TolA/TonB C-terminal domain"/>
    <property type="match status" value="1"/>
</dbReference>
<evidence type="ECO:0000313" key="3">
    <source>
        <dbReference type="EMBL" id="EAV46748.1"/>
    </source>
</evidence>
<sequence>MRLSWLENNDNLQANLFTLVIHLALFIFMIFSVNWQVKTPYYAEVELWDAIPTQIKPKPLIKRATPKVQKPQPSIAEKIVEAKKDADIQLKKKKAAELKKKKAAELKKKKAAELKKIEQLKKKALEEEKLAELQKRLLEDEEVEKVQKKLLEQDDLERLQEELRNKDLAKETRIAIEGTQDLVAGTNSGELEKYKALIQQKIYQNVNKQLCGLDPLELIFEIVLMPTGDLIGGAKMIKSSKIESCDQAVERAILQAQPLPMPQDNRLFAQLKKLKLKFQPNGPIN</sequence>
<gene>
    <name evidence="3" type="primary">tolB</name>
    <name evidence="3" type="ORF">MB2181_01705</name>
</gene>
<dbReference type="Proteomes" id="UP000054262">
    <property type="component" value="Unassembled WGS sequence"/>
</dbReference>